<reference evidence="1 2" key="1">
    <citation type="journal article" date="2022" name="DNA Res.">
        <title>Chromosomal-level genome assembly of the orchid tree Bauhinia variegata (Leguminosae; Cercidoideae) supports the allotetraploid origin hypothesis of Bauhinia.</title>
        <authorList>
            <person name="Zhong Y."/>
            <person name="Chen Y."/>
            <person name="Zheng D."/>
            <person name="Pang J."/>
            <person name="Liu Y."/>
            <person name="Luo S."/>
            <person name="Meng S."/>
            <person name="Qian L."/>
            <person name="Wei D."/>
            <person name="Dai S."/>
            <person name="Zhou R."/>
        </authorList>
    </citation>
    <scope>NUCLEOTIDE SEQUENCE [LARGE SCALE GENOMIC DNA]</scope>
    <source>
        <strain evidence="1">BV-YZ2020</strain>
    </source>
</reference>
<evidence type="ECO:0000313" key="2">
    <source>
        <dbReference type="Proteomes" id="UP000828941"/>
    </source>
</evidence>
<sequence length="1338" mass="150835">MRSTRKYNSVSKSKSGSLPVVEYTGKYQPVPLKIYHADSSAQVHLRRSPRFSKRPQNGDATDLKWSELKMWDERTLRKSLNEIESPQAKGLRRSPRLVSARVADIGLGVSGSGSGASGSRTRKEKSCLGKLQSTKSTGEQLRRSPIFAETEIGAGVRLTNSDSHVVKRQRSRTQELSLNGGTDLDKSEAKCFRRSPRLASGQPARENSCPKKPTEQMFGSPDHLRAVQRKNSTLYSDAKLKPLSRHKESTMETLPLKHCDSQFIGEKRLRRSPRLNSSTKEHGSDVYTEILHVKPLDARKVRRSPRLTSSSGCENLSDLISSTRKHGSEAPMRNPDVKLSGVKFRRSPRLSSSSGSENLSDLNSSTRKHGSEVPMRNPNVKQLEGVKFRRFPRLSSSSGNEDTTHVNSSTRKHVSEASMESRDIKLLDGMKFGRSSRLSSSSGNENLEIDPVEKETSKIIDQKRKNSRVNYTSVELNEQHLMVTATSGNSEASSPDSKSLRTSSETITSASGVENGRINCDSFSLPESDENPPRKKFKTTSSLANGGKNHKSIASFIGDPIPDDEAQKRWGWRYELKNKNSKKQISKINDDEEDEIIINVECHYAQAKVGDCIFNLGDCAYIEGEGERKHVGKIIEFFQTTKKANYFRVQWFYRIDDTVVQDEGTFHDKRRLFYSSIMNDNLLGCIIAKAKVTYISPRVGLKLTSIPPSDFYYDMEYCVEYSTFRSMPTDNSDKSCESSTVVLETLPSVTSAIKKNKIPSSEMNKAELSLLDIYSGCGGMSTGLCLGAKVSSVNLVTRWAVDSDKSACESLKINHPETRVINESAEEFLELLKEWEKLCRRHKVSDVERGHLLRLNSTEEEKEQDNSDSDNIPDGEYEVSRLVDICYGDPSEAGRRGLYFKVHWKGYSANEDTWEHIKDLSKCQEKIQDFVRDGMKSKILPLPGDVDVICGGPPCQGISGYNRFRNTESPLDDERNRQIVVFMDIVKFLKPKYVLMENVVDILKFDKASLGRYALSRLVHLRYQARLGIIAAGCYGLPQFRLRVFLWGAQPSEVLPQFPLPTHEVIIRYWPPILFERNTVAYDENQPRELEKAVVLRDAISDLPAVTNDETREEMSYQDPPETELQRYIRSTEYEMTGSTLNGTTEKRPILYDHRAYLMHEDDCLRVCQIPKQKGANFRDLPGVIVGADNVARRDPKVNPLLPSGKLMVPDYCFTFDQGKSKRPFGRLWWDETVPTVLTYPTCHNQVVLHPEQDRVLTIREFARLQGFPDYYRFCGTVKERYCQIGNAVAVSVSRALGYALGKASRNLAGNAPLMTLPAKFSLSNNLNLSNNQLVDAD</sequence>
<proteinExistence type="predicted"/>
<dbReference type="EMBL" id="CM039433">
    <property type="protein sequence ID" value="KAI4327996.1"/>
    <property type="molecule type" value="Genomic_DNA"/>
</dbReference>
<accession>A0ACB9MVD5</accession>
<name>A0ACB9MVD5_BAUVA</name>
<protein>
    <submittedName>
        <fullName evidence="1">Uncharacterized protein</fullName>
    </submittedName>
</protein>
<keyword evidence="2" id="KW-1185">Reference proteome</keyword>
<comment type="caution">
    <text evidence="1">The sequence shown here is derived from an EMBL/GenBank/DDBJ whole genome shotgun (WGS) entry which is preliminary data.</text>
</comment>
<organism evidence="1 2">
    <name type="scientific">Bauhinia variegata</name>
    <name type="common">Purple orchid tree</name>
    <name type="synonym">Phanera variegata</name>
    <dbReference type="NCBI Taxonomy" id="167791"/>
    <lineage>
        <taxon>Eukaryota</taxon>
        <taxon>Viridiplantae</taxon>
        <taxon>Streptophyta</taxon>
        <taxon>Embryophyta</taxon>
        <taxon>Tracheophyta</taxon>
        <taxon>Spermatophyta</taxon>
        <taxon>Magnoliopsida</taxon>
        <taxon>eudicotyledons</taxon>
        <taxon>Gunneridae</taxon>
        <taxon>Pentapetalae</taxon>
        <taxon>rosids</taxon>
        <taxon>fabids</taxon>
        <taxon>Fabales</taxon>
        <taxon>Fabaceae</taxon>
        <taxon>Cercidoideae</taxon>
        <taxon>Cercideae</taxon>
        <taxon>Bauhiniinae</taxon>
        <taxon>Bauhinia</taxon>
    </lineage>
</organism>
<gene>
    <name evidence="1" type="ORF">L6164_020396</name>
</gene>
<dbReference type="Proteomes" id="UP000828941">
    <property type="component" value="Chromosome 8"/>
</dbReference>
<evidence type="ECO:0000313" key="1">
    <source>
        <dbReference type="EMBL" id="KAI4327996.1"/>
    </source>
</evidence>